<dbReference type="InterPro" id="IPR007838">
    <property type="entry name" value="Cell_div_ZapA-like"/>
</dbReference>
<dbReference type="SUPFAM" id="SSF102829">
    <property type="entry name" value="Cell division protein ZapA-like"/>
    <property type="match status" value="1"/>
</dbReference>
<dbReference type="AlphaFoldDB" id="A0A1J1DXH0"/>
<dbReference type="RefSeq" id="WP_096685633.1">
    <property type="nucleotide sequence ID" value="NZ_AP014564.1"/>
</dbReference>
<dbReference type="OrthoDB" id="1495773at2"/>
<dbReference type="KEGG" id="ise:JBKA6_0538"/>
<accession>A0A1J1DXH0</accession>
<gene>
    <name evidence="1" type="ORF">JBKA6_0538</name>
</gene>
<dbReference type="EMBL" id="AP014564">
    <property type="protein sequence ID" value="BAV94551.1"/>
    <property type="molecule type" value="Genomic_DNA"/>
</dbReference>
<dbReference type="InterPro" id="IPR036192">
    <property type="entry name" value="Cell_div_ZapA-like_sf"/>
</dbReference>
<organism evidence="1 2">
    <name type="scientific">Ichthyobacterium seriolicida</name>
    <dbReference type="NCBI Taxonomy" id="242600"/>
    <lineage>
        <taxon>Bacteria</taxon>
        <taxon>Pseudomonadati</taxon>
        <taxon>Bacteroidota</taxon>
        <taxon>Flavobacteriia</taxon>
        <taxon>Flavobacteriales</taxon>
        <taxon>Ichthyobacteriaceae</taxon>
        <taxon>Ichthyobacterium</taxon>
    </lineage>
</organism>
<evidence type="ECO:0000313" key="2">
    <source>
        <dbReference type="Proteomes" id="UP000243197"/>
    </source>
</evidence>
<name>A0A1J1DXH0_9FLAO</name>
<evidence type="ECO:0000313" key="1">
    <source>
        <dbReference type="EMBL" id="BAV94551.1"/>
    </source>
</evidence>
<keyword evidence="2" id="KW-1185">Reference proteome</keyword>
<dbReference type="Pfam" id="PF05164">
    <property type="entry name" value="ZapA"/>
    <property type="match status" value="1"/>
</dbReference>
<reference evidence="1 2" key="1">
    <citation type="submission" date="2014-03" db="EMBL/GenBank/DDBJ databases">
        <title>complete genome sequence of Flavobacteriaceae bacterium JBKA-6.</title>
        <authorList>
            <person name="Takano T."/>
            <person name="Nakamura Y."/>
            <person name="Takuma S."/>
            <person name="Yasuike M."/>
            <person name="Matsuyama T."/>
            <person name="Sakai T."/>
            <person name="Fujiwara A."/>
            <person name="Kimoto K."/>
            <person name="Fukuda Y."/>
            <person name="Kondo H."/>
            <person name="Hirono I."/>
            <person name="Nakayasu C."/>
        </authorList>
    </citation>
    <scope>NUCLEOTIDE SEQUENCE [LARGE SCALE GENOMIC DNA]</scope>
    <source>
        <strain evidence="1 2">JBKA-6</strain>
    </source>
</reference>
<protein>
    <recommendedName>
        <fullName evidence="3">Cell division protein ZapA</fullName>
    </recommendedName>
</protein>
<dbReference type="Proteomes" id="UP000243197">
    <property type="component" value="Chromosome"/>
</dbReference>
<proteinExistence type="predicted"/>
<sequence length="97" mass="11414">MDKKREINIKISVGSRSYPLRVFIDTEISYREAEKCIKSYVSEIERSYGLEDEHDAIYMTALQLAFRMQRQKTINVDDEVAIKNKLKKILSYFGESK</sequence>
<evidence type="ECO:0008006" key="3">
    <source>
        <dbReference type="Google" id="ProtNLM"/>
    </source>
</evidence>